<dbReference type="GO" id="GO:0016525">
    <property type="term" value="P:negative regulation of angiogenesis"/>
    <property type="evidence" value="ECO:0007669"/>
    <property type="project" value="Ensembl"/>
</dbReference>
<protein>
    <submittedName>
        <fullName evidence="8">Neutrophilic granule protein</fullName>
    </submittedName>
</protein>
<organism evidence="8 9">
    <name type="scientific">Jaculus jaculus</name>
    <name type="common">Lesser Egyptian jerboa</name>
    <dbReference type="NCBI Taxonomy" id="51337"/>
    <lineage>
        <taxon>Eukaryota</taxon>
        <taxon>Metazoa</taxon>
        <taxon>Chordata</taxon>
        <taxon>Craniata</taxon>
        <taxon>Vertebrata</taxon>
        <taxon>Euteleostomi</taxon>
        <taxon>Mammalia</taxon>
        <taxon>Eutheria</taxon>
        <taxon>Euarchontoglires</taxon>
        <taxon>Glires</taxon>
        <taxon>Rodentia</taxon>
        <taxon>Myomorpha</taxon>
        <taxon>Dipodoidea</taxon>
        <taxon>Dipodidae</taxon>
        <taxon>Dipodinae</taxon>
        <taxon>Jaculus</taxon>
    </lineage>
</organism>
<dbReference type="GeneTree" id="ENSGT00730000111701"/>
<evidence type="ECO:0000313" key="8">
    <source>
        <dbReference type="Ensembl" id="ENSJJAP00000018709.1"/>
    </source>
</evidence>
<evidence type="ECO:0000256" key="6">
    <source>
        <dbReference type="SAM" id="SignalP"/>
    </source>
</evidence>
<dbReference type="InterPro" id="IPR046350">
    <property type="entry name" value="Cystatin_sf"/>
</dbReference>
<accession>A0A8C5L2G8</accession>
<dbReference type="PANTHER" id="PTHR10206:SF4">
    <property type="entry name" value="NEUTROPHILIC GRANULE PROTEIN"/>
    <property type="match status" value="1"/>
</dbReference>
<keyword evidence="9" id="KW-1185">Reference proteome</keyword>
<keyword evidence="5" id="KW-1015">Disulfide bond</keyword>
<evidence type="ECO:0000313" key="9">
    <source>
        <dbReference type="Proteomes" id="UP000694385"/>
    </source>
</evidence>
<gene>
    <name evidence="8" type="primary">Camp</name>
</gene>
<evidence type="ECO:0000256" key="3">
    <source>
        <dbReference type="ARBA" id="ARBA00022525"/>
    </source>
</evidence>
<dbReference type="SMART" id="SM00043">
    <property type="entry name" value="CY"/>
    <property type="match status" value="1"/>
</dbReference>
<dbReference type="OMA" id="PQDCAFR"/>
<dbReference type="GO" id="GO:1901491">
    <property type="term" value="P:negative regulation of lymphangiogenesis"/>
    <property type="evidence" value="ECO:0007669"/>
    <property type="project" value="Ensembl"/>
</dbReference>
<dbReference type="InterPro" id="IPR000010">
    <property type="entry name" value="Cystatin_dom"/>
</dbReference>
<dbReference type="GO" id="GO:0004869">
    <property type="term" value="F:cysteine-type endopeptidase inhibitor activity"/>
    <property type="evidence" value="ECO:0007669"/>
    <property type="project" value="Ensembl"/>
</dbReference>
<feature type="chain" id="PRO_5034479859" evidence="6">
    <location>
        <begin position="22"/>
        <end position="159"/>
    </location>
</feature>
<feature type="signal peptide" evidence="6">
    <location>
        <begin position="1"/>
        <end position="21"/>
    </location>
</feature>
<feature type="domain" description="Cystatin" evidence="7">
    <location>
        <begin position="10"/>
        <end position="115"/>
    </location>
</feature>
<evidence type="ECO:0000259" key="7">
    <source>
        <dbReference type="SMART" id="SM00043"/>
    </source>
</evidence>
<dbReference type="Gene3D" id="3.10.450.10">
    <property type="match status" value="1"/>
</dbReference>
<dbReference type="AlphaFoldDB" id="A0A8C5L2G8"/>
<evidence type="ECO:0000256" key="4">
    <source>
        <dbReference type="ARBA" id="ARBA00022729"/>
    </source>
</evidence>
<proteinExistence type="inferred from homology"/>
<dbReference type="FunFam" id="3.10.450.10:FF:000003">
    <property type="entry name" value="Cathelicidin antimicrobial peptide"/>
    <property type="match status" value="1"/>
</dbReference>
<dbReference type="PROSITE" id="PS51257">
    <property type="entry name" value="PROKAR_LIPOPROTEIN"/>
    <property type="match status" value="1"/>
</dbReference>
<comment type="subcellular location">
    <subcellularLocation>
        <location evidence="1">Secreted</location>
    </subcellularLocation>
</comment>
<name>A0A8C5L2G8_JACJA</name>
<comment type="similarity">
    <text evidence="2">Belongs to the cathelicidin family.</text>
</comment>
<evidence type="ECO:0000256" key="2">
    <source>
        <dbReference type="ARBA" id="ARBA00005320"/>
    </source>
</evidence>
<dbReference type="PANTHER" id="PTHR10206">
    <property type="entry name" value="CATHELICIDIN"/>
    <property type="match status" value="1"/>
</dbReference>
<dbReference type="GO" id="GO:0005615">
    <property type="term" value="C:extracellular space"/>
    <property type="evidence" value="ECO:0007669"/>
    <property type="project" value="Ensembl"/>
</dbReference>
<sequence>MAELWKAFVLVLGLAVVSCEANRRLRYEDIVAQALKFYNDGQRGKPLFRLLEATPPSTNSTTRIPLDLRIKETVCISTQERQPQECDFREGGEERTCTGEFFRRRSLRILTLTCDRICAAESQVVTGKHLFCSTQLPPAIRNIYENAKYDIINNILRNF</sequence>
<dbReference type="Proteomes" id="UP000694385">
    <property type="component" value="Unassembled WGS sequence"/>
</dbReference>
<dbReference type="InterPro" id="IPR001894">
    <property type="entry name" value="Cathelicidin-like"/>
</dbReference>
<keyword evidence="4 6" id="KW-0732">Signal</keyword>
<keyword evidence="3" id="KW-0964">Secreted</keyword>
<evidence type="ECO:0000256" key="1">
    <source>
        <dbReference type="ARBA" id="ARBA00004613"/>
    </source>
</evidence>
<dbReference type="GO" id="GO:0006952">
    <property type="term" value="P:defense response"/>
    <property type="evidence" value="ECO:0007669"/>
    <property type="project" value="InterPro"/>
</dbReference>
<dbReference type="Ensembl" id="ENSJJAT00000025240.1">
    <property type="protein sequence ID" value="ENSJJAP00000018709.1"/>
    <property type="gene ID" value="ENSJJAG00000019896.1"/>
</dbReference>
<dbReference type="Pfam" id="PF00666">
    <property type="entry name" value="Cathelicidins"/>
    <property type="match status" value="1"/>
</dbReference>
<evidence type="ECO:0000256" key="5">
    <source>
        <dbReference type="ARBA" id="ARBA00023157"/>
    </source>
</evidence>
<dbReference type="SUPFAM" id="SSF54403">
    <property type="entry name" value="Cystatin/monellin"/>
    <property type="match status" value="1"/>
</dbReference>
<reference evidence="8" key="2">
    <citation type="submission" date="2025-09" db="UniProtKB">
        <authorList>
            <consortium name="Ensembl"/>
        </authorList>
    </citation>
    <scope>IDENTIFICATION</scope>
</reference>
<reference evidence="8" key="1">
    <citation type="submission" date="2025-08" db="UniProtKB">
        <authorList>
            <consortium name="Ensembl"/>
        </authorList>
    </citation>
    <scope>IDENTIFICATION</scope>
</reference>
<dbReference type="GO" id="GO:0031410">
    <property type="term" value="C:cytoplasmic vesicle"/>
    <property type="evidence" value="ECO:0007669"/>
    <property type="project" value="Ensembl"/>
</dbReference>